<protein>
    <submittedName>
        <fullName evidence="1">Class I SAM-dependent methyltransferase</fullName>
        <ecNumber evidence="1">2.1.1.-</ecNumber>
    </submittedName>
</protein>
<dbReference type="EC" id="2.1.1.-" evidence="1"/>
<dbReference type="EMBL" id="CP073721">
    <property type="protein sequence ID" value="UWZ39252.1"/>
    <property type="molecule type" value="Genomic_DNA"/>
</dbReference>
<gene>
    <name evidence="1" type="ORF">Drose_14045</name>
</gene>
<evidence type="ECO:0000313" key="2">
    <source>
        <dbReference type="Proteomes" id="UP001058271"/>
    </source>
</evidence>
<sequence length="282" mass="30221">MASQLIDEYRRTSHEISQAIAPGWERRRAKFEAAVAPVREWMVRELAPRPGGTVLELAAGAGDTGFEAAEALGDDGRLISTDFSAAMLDVGRRRGAELGIRNAEFRVMDAEHLELDSGSVDGVLCRFGYMLMADPAAALAETRRVLRPGGRLALAVWDAPQRNPFFTAVVAALANGGFLPPPREDVPNPFSMANPAHTQTLLQAAGFGAVKVDQARVEFRFRDIDDYVSFMADTAGPLAVVLRKLSEQDRRTVAATLEDAFGTFATDGGYTVPGAALVAAAS</sequence>
<accession>A0ABY5ZER3</accession>
<dbReference type="RefSeq" id="WP_260728653.1">
    <property type="nucleotide sequence ID" value="NZ_BAAABS010000015.1"/>
</dbReference>
<reference evidence="1" key="1">
    <citation type="submission" date="2021-04" db="EMBL/GenBank/DDBJ databases">
        <title>Biosynthetic gene clusters of Dactylosporangioum roseum.</title>
        <authorList>
            <person name="Hartkoorn R.C."/>
            <person name="Beaudoing E."/>
            <person name="Hot D."/>
            <person name="Moureu S."/>
        </authorList>
    </citation>
    <scope>NUCLEOTIDE SEQUENCE</scope>
    <source>
        <strain evidence="1">NRRL B-16295</strain>
    </source>
</reference>
<dbReference type="PANTHER" id="PTHR43591:SF24">
    <property type="entry name" value="2-METHOXY-6-POLYPRENYL-1,4-BENZOQUINOL METHYLASE, MITOCHONDRIAL"/>
    <property type="match status" value="1"/>
</dbReference>
<dbReference type="GO" id="GO:0008168">
    <property type="term" value="F:methyltransferase activity"/>
    <property type="evidence" value="ECO:0007669"/>
    <property type="project" value="UniProtKB-KW"/>
</dbReference>
<keyword evidence="1" id="KW-0489">Methyltransferase</keyword>
<name>A0ABY5ZER3_9ACTN</name>
<dbReference type="CDD" id="cd02440">
    <property type="entry name" value="AdoMet_MTases"/>
    <property type="match status" value="1"/>
</dbReference>
<proteinExistence type="predicted"/>
<evidence type="ECO:0000313" key="1">
    <source>
        <dbReference type="EMBL" id="UWZ39252.1"/>
    </source>
</evidence>
<dbReference type="Pfam" id="PF01209">
    <property type="entry name" value="Ubie_methyltran"/>
    <property type="match status" value="1"/>
</dbReference>
<keyword evidence="1" id="KW-0808">Transferase</keyword>
<dbReference type="PANTHER" id="PTHR43591">
    <property type="entry name" value="METHYLTRANSFERASE"/>
    <property type="match status" value="1"/>
</dbReference>
<dbReference type="GO" id="GO:0032259">
    <property type="term" value="P:methylation"/>
    <property type="evidence" value="ECO:0007669"/>
    <property type="project" value="UniProtKB-KW"/>
</dbReference>
<keyword evidence="2" id="KW-1185">Reference proteome</keyword>
<dbReference type="Gene3D" id="3.40.50.150">
    <property type="entry name" value="Vaccinia Virus protein VP39"/>
    <property type="match status" value="1"/>
</dbReference>
<dbReference type="SUPFAM" id="SSF53335">
    <property type="entry name" value="S-adenosyl-L-methionine-dependent methyltransferases"/>
    <property type="match status" value="1"/>
</dbReference>
<organism evidence="1 2">
    <name type="scientific">Dactylosporangium roseum</name>
    <dbReference type="NCBI Taxonomy" id="47989"/>
    <lineage>
        <taxon>Bacteria</taxon>
        <taxon>Bacillati</taxon>
        <taxon>Actinomycetota</taxon>
        <taxon>Actinomycetes</taxon>
        <taxon>Micromonosporales</taxon>
        <taxon>Micromonosporaceae</taxon>
        <taxon>Dactylosporangium</taxon>
    </lineage>
</organism>
<dbReference type="InterPro" id="IPR029063">
    <property type="entry name" value="SAM-dependent_MTases_sf"/>
</dbReference>
<dbReference type="Proteomes" id="UP001058271">
    <property type="component" value="Chromosome"/>
</dbReference>